<evidence type="ECO:0000313" key="2">
    <source>
        <dbReference type="Proteomes" id="UP000831701"/>
    </source>
</evidence>
<reference evidence="1" key="1">
    <citation type="submission" date="2022-04" db="EMBL/GenBank/DDBJ databases">
        <title>Jade perch genome.</title>
        <authorList>
            <person name="Chao B."/>
        </authorList>
    </citation>
    <scope>NUCLEOTIDE SEQUENCE</scope>
    <source>
        <strain evidence="1">CB-2022</strain>
    </source>
</reference>
<evidence type="ECO:0000313" key="1">
    <source>
        <dbReference type="EMBL" id="KAI3373177.1"/>
    </source>
</evidence>
<proteinExistence type="predicted"/>
<sequence length="272" mass="30383">MAAREKCSKHPKKRVNATFETSSIDSTAVEEKLFGQVEEEEEEDGEDGPVVFICGKCKLPVGDSESWDGSEDSENQIRLKREYQRFYITLNDLRFVTARACSLVVDLICQGCHSVLGMVYASTPKNMDHKRFTFCLNVADIDSYVLGSANQMLAAEGPKEQLVTLEYRSIVEQQLTEQHFPSQRGGKRSGFIIHEVSSAFHGNNNSEETANQHAVSKGRAMHVPNGVVPITVAAGQCHPKRFMLGTREPQLSRLVSTVSRGKCMWYVRQVAH</sequence>
<keyword evidence="2" id="KW-1185">Reference proteome</keyword>
<name>A0ACB8X0U5_9TELE</name>
<dbReference type="EMBL" id="CM041534">
    <property type="protein sequence ID" value="KAI3373177.1"/>
    <property type="molecule type" value="Genomic_DNA"/>
</dbReference>
<gene>
    <name evidence="1" type="ORF">L3Q82_006492</name>
</gene>
<comment type="caution">
    <text evidence="1">The sequence shown here is derived from an EMBL/GenBank/DDBJ whole genome shotgun (WGS) entry which is preliminary data.</text>
</comment>
<accession>A0ACB8X0U5</accession>
<dbReference type="Proteomes" id="UP000831701">
    <property type="component" value="Chromosome 4"/>
</dbReference>
<protein>
    <submittedName>
        <fullName evidence="1">Uncharacterized protein</fullName>
    </submittedName>
</protein>
<organism evidence="1 2">
    <name type="scientific">Scortum barcoo</name>
    <name type="common">barcoo grunter</name>
    <dbReference type="NCBI Taxonomy" id="214431"/>
    <lineage>
        <taxon>Eukaryota</taxon>
        <taxon>Metazoa</taxon>
        <taxon>Chordata</taxon>
        <taxon>Craniata</taxon>
        <taxon>Vertebrata</taxon>
        <taxon>Euteleostomi</taxon>
        <taxon>Actinopterygii</taxon>
        <taxon>Neopterygii</taxon>
        <taxon>Teleostei</taxon>
        <taxon>Neoteleostei</taxon>
        <taxon>Acanthomorphata</taxon>
        <taxon>Eupercaria</taxon>
        <taxon>Centrarchiformes</taxon>
        <taxon>Terapontoidei</taxon>
        <taxon>Terapontidae</taxon>
        <taxon>Scortum</taxon>
    </lineage>
</organism>